<comment type="caution">
    <text evidence="2">The sequence shown here is derived from an EMBL/GenBank/DDBJ whole genome shotgun (WGS) entry which is preliminary data.</text>
</comment>
<accession>A0A1X2I8X9</accession>
<feature type="compositionally biased region" description="Low complexity" evidence="1">
    <location>
        <begin position="1"/>
        <end position="22"/>
    </location>
</feature>
<feature type="compositionally biased region" description="Basic and acidic residues" evidence="1">
    <location>
        <begin position="52"/>
        <end position="61"/>
    </location>
</feature>
<keyword evidence="3" id="KW-1185">Reference proteome</keyword>
<dbReference type="AlphaFoldDB" id="A0A1X2I8X9"/>
<dbReference type="EMBL" id="MCGE01000020">
    <property type="protein sequence ID" value="ORZ11903.1"/>
    <property type="molecule type" value="Genomic_DNA"/>
</dbReference>
<evidence type="ECO:0000313" key="3">
    <source>
        <dbReference type="Proteomes" id="UP000193560"/>
    </source>
</evidence>
<dbReference type="STRING" id="90262.A0A1X2I8X9"/>
<protein>
    <submittedName>
        <fullName evidence="2">Uncharacterized protein</fullName>
    </submittedName>
</protein>
<feature type="compositionally biased region" description="Low complexity" evidence="1">
    <location>
        <begin position="126"/>
        <end position="149"/>
    </location>
</feature>
<evidence type="ECO:0000256" key="1">
    <source>
        <dbReference type="SAM" id="MobiDB-lite"/>
    </source>
</evidence>
<reference evidence="2 3" key="1">
    <citation type="submission" date="2016-07" db="EMBL/GenBank/DDBJ databases">
        <title>Pervasive Adenine N6-methylation of Active Genes in Fungi.</title>
        <authorList>
            <consortium name="DOE Joint Genome Institute"/>
            <person name="Mondo S.J."/>
            <person name="Dannebaum R.O."/>
            <person name="Kuo R.C."/>
            <person name="Labutti K."/>
            <person name="Haridas S."/>
            <person name="Kuo A."/>
            <person name="Salamov A."/>
            <person name="Ahrendt S.R."/>
            <person name="Lipzen A."/>
            <person name="Sullivan W."/>
            <person name="Andreopoulos W.B."/>
            <person name="Clum A."/>
            <person name="Lindquist E."/>
            <person name="Daum C."/>
            <person name="Ramamoorthy G.K."/>
            <person name="Gryganskyi A."/>
            <person name="Culley D."/>
            <person name="Magnuson J.K."/>
            <person name="James T.Y."/>
            <person name="O'Malley M.A."/>
            <person name="Stajich J.E."/>
            <person name="Spatafora J.W."/>
            <person name="Visel A."/>
            <person name="Grigoriev I.V."/>
        </authorList>
    </citation>
    <scope>NUCLEOTIDE SEQUENCE [LARGE SCALE GENOMIC DNA]</scope>
    <source>
        <strain evidence="2 3">NRRL 1336</strain>
    </source>
</reference>
<name>A0A1X2I8X9_9FUNG</name>
<feature type="region of interest" description="Disordered" evidence="1">
    <location>
        <begin position="1"/>
        <end position="71"/>
    </location>
</feature>
<dbReference type="OrthoDB" id="2013972at2759"/>
<evidence type="ECO:0000313" key="2">
    <source>
        <dbReference type="EMBL" id="ORZ11903.1"/>
    </source>
</evidence>
<gene>
    <name evidence="2" type="ORF">BCR42DRAFT_97856</name>
</gene>
<feature type="region of interest" description="Disordered" evidence="1">
    <location>
        <begin position="126"/>
        <end position="162"/>
    </location>
</feature>
<organism evidence="2 3">
    <name type="scientific">Absidia repens</name>
    <dbReference type="NCBI Taxonomy" id="90262"/>
    <lineage>
        <taxon>Eukaryota</taxon>
        <taxon>Fungi</taxon>
        <taxon>Fungi incertae sedis</taxon>
        <taxon>Mucoromycota</taxon>
        <taxon>Mucoromycotina</taxon>
        <taxon>Mucoromycetes</taxon>
        <taxon>Mucorales</taxon>
        <taxon>Cunninghamellaceae</taxon>
        <taxon>Absidia</taxon>
    </lineage>
</organism>
<feature type="compositionally biased region" description="Basic residues" evidence="1">
    <location>
        <begin position="39"/>
        <end position="51"/>
    </location>
</feature>
<proteinExistence type="predicted"/>
<dbReference type="Proteomes" id="UP000193560">
    <property type="component" value="Unassembled WGS sequence"/>
</dbReference>
<sequence length="209" mass="24196">MGNKFSIVSATSSRTSSSSTKSRNTGKCSRDRSVSVTHIPKHLKPAKPLKKHERERLEKQHFKQQNKGSVHIEGIGIAVPYQPDIMPMNQQYENNNNNNNDKTIVSPPPFAYLQNGMDVVMNIQPEQQHQQQQHQQQQEQQQQQQKSQQNNDECEGNVTTINNGGAKNAFQWFEGRRYQNQDDLILPNDQRELDRLRVLNYILRWAFEG</sequence>